<sequence>MKSFKSNMSVFLPLFILLFSFEFSFNAKNIVKNYEMAMNKDYNIIVVSKNDINETILKKEIYTFQSANKLTTDSILDKLKEDISSKNLSILKNSLPNFYSIKLNAFPSTKYMNEVKSKLLKIDGVTRVETFSKTHDKIYKFLLISKYFSYIFTSLITLIGLMLIYKQMKIWIYEHRERIDIMSLFGAAFWLKGGSLYKMVFISSLLSSAFVILFFVIIFNLESVKNAFFELAIMLPEINILHDFSILFGISLALTLIAVSFVMIKTSRSSV</sequence>
<protein>
    <submittedName>
        <fullName evidence="1">Cell division protein FtsX</fullName>
    </submittedName>
</protein>
<dbReference type="GO" id="GO:0032153">
    <property type="term" value="C:cell division site"/>
    <property type="evidence" value="ECO:0007669"/>
    <property type="project" value="TreeGrafter"/>
</dbReference>
<dbReference type="RefSeq" id="WP_089182672.1">
    <property type="nucleotide sequence ID" value="NZ_CP043427.1"/>
</dbReference>
<dbReference type="Proteomes" id="UP000254920">
    <property type="component" value="Unassembled WGS sequence"/>
</dbReference>
<dbReference type="OrthoDB" id="5348519at2"/>
<gene>
    <name evidence="1" type="ORF">NCTC12475_00417</name>
</gene>
<reference evidence="1 2" key="1">
    <citation type="submission" date="2018-06" db="EMBL/GenBank/DDBJ databases">
        <authorList>
            <consortium name="Pathogen Informatics"/>
            <person name="Doyle S."/>
        </authorList>
    </citation>
    <scope>NUCLEOTIDE SEQUENCE [LARGE SCALE GENOMIC DNA]</scope>
    <source>
        <strain evidence="1 2">NCTC12475</strain>
    </source>
</reference>
<accession>A0A381DHR6</accession>
<keyword evidence="2" id="KW-1185">Reference proteome</keyword>
<dbReference type="GO" id="GO:0016020">
    <property type="term" value="C:membrane"/>
    <property type="evidence" value="ECO:0007669"/>
    <property type="project" value="InterPro"/>
</dbReference>
<dbReference type="GO" id="GO:0051301">
    <property type="term" value="P:cell division"/>
    <property type="evidence" value="ECO:0007669"/>
    <property type="project" value="UniProtKB-KW"/>
</dbReference>
<organism evidence="1 2">
    <name type="scientific">Campylobacter sputorum subsp. sputorum</name>
    <dbReference type="NCBI Taxonomy" id="32024"/>
    <lineage>
        <taxon>Bacteria</taxon>
        <taxon>Pseudomonadati</taxon>
        <taxon>Campylobacterota</taxon>
        <taxon>Epsilonproteobacteria</taxon>
        <taxon>Campylobacterales</taxon>
        <taxon>Campylobacteraceae</taxon>
        <taxon>Campylobacter</taxon>
    </lineage>
</organism>
<dbReference type="PANTHER" id="PTHR47755">
    <property type="entry name" value="CELL DIVISION PROTEIN FTSX"/>
    <property type="match status" value="1"/>
</dbReference>
<keyword evidence="1" id="KW-0131">Cell cycle</keyword>
<keyword evidence="1" id="KW-0132">Cell division</keyword>
<dbReference type="STRING" id="32024.GCA_000788295_00538"/>
<evidence type="ECO:0000313" key="2">
    <source>
        <dbReference type="Proteomes" id="UP000254920"/>
    </source>
</evidence>
<dbReference type="EMBL" id="UFVD01000001">
    <property type="protein sequence ID" value="SUX10232.1"/>
    <property type="molecule type" value="Genomic_DNA"/>
</dbReference>
<name>A0A381DHR6_9BACT</name>
<proteinExistence type="predicted"/>
<dbReference type="PANTHER" id="PTHR47755:SF1">
    <property type="entry name" value="CELL DIVISION PROTEIN FTSX"/>
    <property type="match status" value="1"/>
</dbReference>
<dbReference type="AlphaFoldDB" id="A0A381DHR6"/>
<evidence type="ECO:0000313" key="1">
    <source>
        <dbReference type="EMBL" id="SUX10232.1"/>
    </source>
</evidence>
<dbReference type="InterPro" id="IPR004513">
    <property type="entry name" value="FtsX"/>
</dbReference>
<dbReference type="GeneID" id="93090860"/>